<protein>
    <submittedName>
        <fullName evidence="1">Uncharacterized protein</fullName>
    </submittedName>
</protein>
<evidence type="ECO:0000313" key="1">
    <source>
        <dbReference type="EMBL" id="KAI4322161.1"/>
    </source>
</evidence>
<dbReference type="Proteomes" id="UP000828941">
    <property type="component" value="Chromosome 9"/>
</dbReference>
<reference evidence="1 2" key="1">
    <citation type="journal article" date="2022" name="DNA Res.">
        <title>Chromosomal-level genome assembly of the orchid tree Bauhinia variegata (Leguminosae; Cercidoideae) supports the allotetraploid origin hypothesis of Bauhinia.</title>
        <authorList>
            <person name="Zhong Y."/>
            <person name="Chen Y."/>
            <person name="Zheng D."/>
            <person name="Pang J."/>
            <person name="Liu Y."/>
            <person name="Luo S."/>
            <person name="Meng S."/>
            <person name="Qian L."/>
            <person name="Wei D."/>
            <person name="Dai S."/>
            <person name="Zhou R."/>
        </authorList>
    </citation>
    <scope>NUCLEOTIDE SEQUENCE [LARGE SCALE GENOMIC DNA]</scope>
    <source>
        <strain evidence="1">BV-YZ2020</strain>
    </source>
</reference>
<keyword evidence="2" id="KW-1185">Reference proteome</keyword>
<evidence type="ECO:0000313" key="2">
    <source>
        <dbReference type="Proteomes" id="UP000828941"/>
    </source>
</evidence>
<name>A0ACB9MDS5_BAUVA</name>
<proteinExistence type="predicted"/>
<organism evidence="1 2">
    <name type="scientific">Bauhinia variegata</name>
    <name type="common">Purple orchid tree</name>
    <name type="synonym">Phanera variegata</name>
    <dbReference type="NCBI Taxonomy" id="167791"/>
    <lineage>
        <taxon>Eukaryota</taxon>
        <taxon>Viridiplantae</taxon>
        <taxon>Streptophyta</taxon>
        <taxon>Embryophyta</taxon>
        <taxon>Tracheophyta</taxon>
        <taxon>Spermatophyta</taxon>
        <taxon>Magnoliopsida</taxon>
        <taxon>eudicotyledons</taxon>
        <taxon>Gunneridae</taxon>
        <taxon>Pentapetalae</taxon>
        <taxon>rosids</taxon>
        <taxon>fabids</taxon>
        <taxon>Fabales</taxon>
        <taxon>Fabaceae</taxon>
        <taxon>Cercidoideae</taxon>
        <taxon>Cercideae</taxon>
        <taxon>Bauhiniinae</taxon>
        <taxon>Bauhinia</taxon>
    </lineage>
</organism>
<sequence length="121" mass="13055">MYLISFNSFLRRVPLMLYGATWTVLLIVTAGIAALAPVIAFTMAISPSSSFLRPCIADASNGDGDGSAFIRIPLDFPKQMACLPEHAVTATSDLDFFLPTFFAALFVGTSAFLLRSVAVWE</sequence>
<dbReference type="EMBL" id="CM039434">
    <property type="protein sequence ID" value="KAI4322161.1"/>
    <property type="molecule type" value="Genomic_DNA"/>
</dbReference>
<comment type="caution">
    <text evidence="1">The sequence shown here is derived from an EMBL/GenBank/DDBJ whole genome shotgun (WGS) entry which is preliminary data.</text>
</comment>
<gene>
    <name evidence="1" type="ORF">L6164_021881</name>
</gene>
<accession>A0ACB9MDS5</accession>